<evidence type="ECO:0000256" key="4">
    <source>
        <dbReference type="ARBA" id="ARBA00022679"/>
    </source>
</evidence>
<keyword evidence="3 7" id="KW-0489">Methyltransferase</keyword>
<dbReference type="Gene3D" id="3.40.1010.10">
    <property type="entry name" value="Cobalt-precorrin-4 Transmethylase, Domain 1"/>
    <property type="match status" value="1"/>
</dbReference>
<dbReference type="InterPro" id="IPR014777">
    <property type="entry name" value="4pyrrole_Mease_sub1"/>
</dbReference>
<evidence type="ECO:0000259" key="6">
    <source>
        <dbReference type="Pfam" id="PF00590"/>
    </source>
</evidence>
<dbReference type="GO" id="GO:0006364">
    <property type="term" value="P:rRNA processing"/>
    <property type="evidence" value="ECO:0007669"/>
    <property type="project" value="UniProtKB-KW"/>
</dbReference>
<evidence type="ECO:0000256" key="3">
    <source>
        <dbReference type="ARBA" id="ARBA00022603"/>
    </source>
</evidence>
<name>A0A3B1BSS4_9ZZZZ</name>
<evidence type="ECO:0000256" key="1">
    <source>
        <dbReference type="ARBA" id="ARBA00022490"/>
    </source>
</evidence>
<reference evidence="7" key="1">
    <citation type="submission" date="2018-06" db="EMBL/GenBank/DDBJ databases">
        <authorList>
            <person name="Zhirakovskaya E."/>
        </authorList>
    </citation>
    <scope>NUCLEOTIDE SEQUENCE</scope>
</reference>
<proteinExistence type="predicted"/>
<organism evidence="7">
    <name type="scientific">hydrothermal vent metagenome</name>
    <dbReference type="NCBI Taxonomy" id="652676"/>
    <lineage>
        <taxon>unclassified sequences</taxon>
        <taxon>metagenomes</taxon>
        <taxon>ecological metagenomes</taxon>
    </lineage>
</organism>
<keyword evidence="1" id="KW-0963">Cytoplasm</keyword>
<dbReference type="EMBL" id="UOGA01000200">
    <property type="protein sequence ID" value="VAX21356.1"/>
    <property type="molecule type" value="Genomic_DNA"/>
</dbReference>
<dbReference type="NCBIfam" id="TIGR00096">
    <property type="entry name" value="16S rRNA (cytidine(1402)-2'-O)-methyltransferase"/>
    <property type="match status" value="1"/>
</dbReference>
<keyword evidence="4 7" id="KW-0808">Transferase</keyword>
<dbReference type="InterPro" id="IPR014776">
    <property type="entry name" value="4pyrrole_Mease_sub2"/>
</dbReference>
<accession>A0A3B1BSS4</accession>
<dbReference type="GO" id="GO:0008168">
    <property type="term" value="F:methyltransferase activity"/>
    <property type="evidence" value="ECO:0007669"/>
    <property type="project" value="UniProtKB-KW"/>
</dbReference>
<feature type="domain" description="Tetrapyrrole methylase" evidence="6">
    <location>
        <begin position="1"/>
        <end position="187"/>
    </location>
</feature>
<dbReference type="CDD" id="cd11648">
    <property type="entry name" value="RsmI"/>
    <property type="match status" value="1"/>
</dbReference>
<dbReference type="InterPro" id="IPR008189">
    <property type="entry name" value="rRNA_ssu_MeTfrase_I"/>
</dbReference>
<keyword evidence="5" id="KW-0949">S-adenosyl-L-methionine</keyword>
<dbReference type="SUPFAM" id="SSF53790">
    <property type="entry name" value="Tetrapyrrole methylase"/>
    <property type="match status" value="1"/>
</dbReference>
<dbReference type="FunFam" id="3.30.950.10:FF:000002">
    <property type="entry name" value="Ribosomal RNA small subunit methyltransferase I"/>
    <property type="match status" value="1"/>
</dbReference>
<dbReference type="InterPro" id="IPR000878">
    <property type="entry name" value="4pyrrol_Mease"/>
</dbReference>
<evidence type="ECO:0000256" key="2">
    <source>
        <dbReference type="ARBA" id="ARBA00022552"/>
    </source>
</evidence>
<dbReference type="PROSITE" id="PS01296">
    <property type="entry name" value="RSMI"/>
    <property type="match status" value="1"/>
</dbReference>
<dbReference type="PANTHER" id="PTHR46111:SF1">
    <property type="entry name" value="RIBOSOMAL RNA SMALL SUBUNIT METHYLTRANSFERASE I"/>
    <property type="match status" value="1"/>
</dbReference>
<dbReference type="PANTHER" id="PTHR46111">
    <property type="entry name" value="RIBOSOMAL RNA SMALL SUBUNIT METHYLTRANSFERASE I"/>
    <property type="match status" value="1"/>
</dbReference>
<dbReference type="AlphaFoldDB" id="A0A3B1BSS4"/>
<dbReference type="GO" id="GO:0032259">
    <property type="term" value="P:methylation"/>
    <property type="evidence" value="ECO:0007669"/>
    <property type="project" value="UniProtKB-KW"/>
</dbReference>
<sequence>MTLRAIETLKSADIIAAEDTRHTRTLLDRHDVKPKRRLEPYHAHNIERATSTLIKEMLKGKTVALVSDAGSPGISDPGAALVKAAIKENVAVIPIPGATAPILAVAASGFPSNRFIFEGFLPRKKGRKAMFESWREERRTILFFESPKRIVKTLQKILEITGPRKICIARELTKKFEEFIRGEIDEVISELESRHSVKGEITVVVAPEGFDRD</sequence>
<keyword evidence="2" id="KW-0698">rRNA processing</keyword>
<evidence type="ECO:0000256" key="5">
    <source>
        <dbReference type="ARBA" id="ARBA00022691"/>
    </source>
</evidence>
<evidence type="ECO:0000313" key="7">
    <source>
        <dbReference type="EMBL" id="VAX21356.1"/>
    </source>
</evidence>
<dbReference type="InterPro" id="IPR035996">
    <property type="entry name" value="4pyrrol_Methylase_sf"/>
</dbReference>
<dbReference type="EC" id="2.1.1.198" evidence="7"/>
<dbReference type="Gene3D" id="3.30.950.10">
    <property type="entry name" value="Methyltransferase, Cobalt-precorrin-4 Transmethylase, Domain 2"/>
    <property type="match status" value="1"/>
</dbReference>
<gene>
    <name evidence="7" type="ORF">MNBD_NITROSPINAE04-1857</name>
</gene>
<dbReference type="Pfam" id="PF00590">
    <property type="entry name" value="TP_methylase"/>
    <property type="match status" value="1"/>
</dbReference>
<dbReference type="InterPro" id="IPR018063">
    <property type="entry name" value="SAM_MeTrfase_RsmI_CS"/>
</dbReference>
<protein>
    <submittedName>
        <fullName evidence="7">16S rRNA (Cytidine(1402)-2'-O)-methyltransferase</fullName>
        <ecNumber evidence="7">2.1.1.198</ecNumber>
    </submittedName>
</protein>
<dbReference type="PIRSF" id="PIRSF005917">
    <property type="entry name" value="MTase_YraL"/>
    <property type="match status" value="1"/>
</dbReference>